<sequence>MTAAVDSGSTSATMAAASVSDDSAASNGAIEPPDSVQAVSAGLRSLAISSAHTSPSKPPHPASSPAPAPALGASYPTPASASVSRLADRLSYPSSSHQPTSSSYSTSPASRHGRHFAMTNSASVDSNLSYDGLYPVPASPSMSETLTDSPGSVSSINSFRRGDLADIEDLDLEPELETVSECDEESSSLCSLDIGVDLDSDSERASSHGGDAESLSNAGFPLGLASSHSARHAPHRPASHGTAASDYARRKRSEWLLHNYANKIAARRPRRIKKGRITEIVEEGGECINTTVMPKQSPASSPSDWSCDVSGPPLAPPRSVSPSDTVPAIPSPLCSCVSADAAPAPTGLEGSVETIKPDPTATHLALPTADGAAAVHVSAMPPLAEARLAPSSVDQIDDDAIETASQASPPRLSRTSSRRNSSPVKLRPCFRRQSSQQSAASTRESSCERDPPRGRSVRFSSRPPQELRTHSPVEYDRKSCPVNNRLSPADVEELRTMKMEMGLLEARWAAVAACKPKKVAGTEGTTKPENYNAYNAGIAAMSASRERTPACGAESDSTLGPGSLGTAAARLRQQKERERLQERQRNLPHYLRNRSSTVSSPAEPLSSEALSIRSKFGHAPPPPLPGTPAARAASMSPSRSTSVPPGQRLGLEAGSAPRRLSCQSIPSSHRAEIPVLTQTSPSPPLSPQQPRTNFDAAQADASKAADRSESRRLSATSLPERGRSTLCATPGSASPWSNGPASATSSIFSSTYFPSAPPTPCASYPGGNGYDSPASEFYESGSEYDMVC</sequence>
<keyword evidence="2" id="KW-1185">Reference proteome</keyword>
<dbReference type="GeneID" id="26306974"/>
<dbReference type="RefSeq" id="XP_014653881.1">
    <property type="nucleotide sequence ID" value="XM_014798395.1"/>
</dbReference>
<evidence type="ECO:0000313" key="1">
    <source>
        <dbReference type="EMBL" id="GAK67933.1"/>
    </source>
</evidence>
<proteinExistence type="predicted"/>
<protein>
    <submittedName>
        <fullName evidence="1">Uncharacterized protein</fullName>
    </submittedName>
</protein>
<dbReference type="EMBL" id="DF830093">
    <property type="protein sequence ID" value="GAK67933.1"/>
    <property type="molecule type" value="Genomic_DNA"/>
</dbReference>
<reference evidence="2" key="1">
    <citation type="journal article" date="2014" name="Genome Announc.">
        <title>Draft Genome Sequence of the Yeast Pseudozyma antarctica Type Strain JCM10317, a Producer of the Glycolipid Biosurfactants, Mannosylerythritol Lipids.</title>
        <authorList>
            <person name="Saika A."/>
            <person name="Koike H."/>
            <person name="Hori T."/>
            <person name="Fukuoka T."/>
            <person name="Sato S."/>
            <person name="Habe H."/>
            <person name="Kitamoto D."/>
            <person name="Morita T."/>
        </authorList>
    </citation>
    <scope>NUCLEOTIDE SEQUENCE [LARGE SCALE GENOMIC DNA]</scope>
    <source>
        <strain evidence="2">JCM 10317</strain>
    </source>
</reference>
<gene>
    <name evidence="1" type="ORF">PAN0_026c6163</name>
</gene>
<organism evidence="1 2">
    <name type="scientific">Pseudozyma antarctica</name>
    <name type="common">Yeast</name>
    <name type="synonym">Candida antarctica</name>
    <dbReference type="NCBI Taxonomy" id="84753"/>
    <lineage>
        <taxon>Eukaryota</taxon>
        <taxon>Fungi</taxon>
        <taxon>Dikarya</taxon>
        <taxon>Basidiomycota</taxon>
        <taxon>Ustilaginomycotina</taxon>
        <taxon>Ustilaginomycetes</taxon>
        <taxon>Ustilaginales</taxon>
        <taxon>Ustilaginaceae</taxon>
        <taxon>Moesziomyces</taxon>
    </lineage>
</organism>
<dbReference type="Proteomes" id="UP000053758">
    <property type="component" value="Unassembled WGS sequence"/>
</dbReference>
<dbReference type="HOGENOM" id="CLU_019754_0_0_1"/>
<evidence type="ECO:0000313" key="2">
    <source>
        <dbReference type="Proteomes" id="UP000053758"/>
    </source>
</evidence>
<name>A0A081CMN7_PSEA2</name>
<dbReference type="OrthoDB" id="3366471at2759"/>
<dbReference type="AlphaFoldDB" id="A0A081CMN7"/>
<accession>A0A081CMN7</accession>